<dbReference type="EMBL" id="HE663493">
    <property type="protein sequence ID" value="CCG06575.1"/>
    <property type="molecule type" value="Genomic_DNA"/>
</dbReference>
<dbReference type="GO" id="GO:0016301">
    <property type="term" value="F:kinase activity"/>
    <property type="evidence" value="ECO:0007669"/>
    <property type="project" value="UniProtKB-KW"/>
</dbReference>
<organism evidence="3 4">
    <name type="scientific">Pararhodospirillum photometricum DSM 122</name>
    <dbReference type="NCBI Taxonomy" id="1150469"/>
    <lineage>
        <taxon>Bacteria</taxon>
        <taxon>Pseudomonadati</taxon>
        <taxon>Pseudomonadota</taxon>
        <taxon>Alphaproteobacteria</taxon>
        <taxon>Rhodospirillales</taxon>
        <taxon>Rhodospirillaceae</taxon>
        <taxon>Pararhodospirillum</taxon>
    </lineage>
</organism>
<proteinExistence type="predicted"/>
<dbReference type="KEGG" id="rpm:RSPPHO_03236"/>
<dbReference type="Gene3D" id="1.10.238.10">
    <property type="entry name" value="EF-hand"/>
    <property type="match status" value="2"/>
</dbReference>
<dbReference type="PROSITE" id="PS50222">
    <property type="entry name" value="EF_HAND_2"/>
    <property type="match status" value="1"/>
</dbReference>
<dbReference type="InterPro" id="IPR035897">
    <property type="entry name" value="Toll_tir_struct_dom_sf"/>
</dbReference>
<dbReference type="Pfam" id="PF13202">
    <property type="entry name" value="EF-hand_5"/>
    <property type="match status" value="1"/>
</dbReference>
<dbReference type="GO" id="GO:0005509">
    <property type="term" value="F:calcium ion binding"/>
    <property type="evidence" value="ECO:0007669"/>
    <property type="project" value="InterPro"/>
</dbReference>
<sequence length="983" mass="106742">VKKITSLPSIVGDLSKQYITSGFVVLIDAFDQALREACPTNIEAWKAGQRGLAKAAHSLFTGNHHIKTITTIRQEAWSEFIDEQREVLENKSITLEYSDSELKKIFANAITRYTKKRSIESFLNARVIHNAYCGVDEDPFVYILRHSTGSPRSLMAFGKGLTELNLERFSGDTLQEKIRDKVDSISSDNLLKDYLMSQKSQFLRTLNSNARIQFLLRSIPSNVLTLESLHAINKLFSEKTHIPPEDSHPFCELYNIGLLGHVRQDVAGGGFYQYFRKPQDFDWTLENIIPENSVFLLHPGLASAISTMRFIHLNRVNVIGPDLPWQKIGGKDGIPNIFISYSSEDLKYVEEILNTLRDRVNIKLPSTFWMDKWKIRHGSVIVHALANVTQYVKSFMSASEAVNGRDAKYFADRAYAVAGLEAIADKLGVTEYDPSAEQTALLEAIRGNTALSAERLSATIAAVAGVVGEVRVLDIGGFRAAVLAQGQASDATIAAWLQVLDSNGDGLLSLAEQQRGLELYALGQNNTLYQGVVALHSQAASGDATLDSFRVAMLAQGVADSAQADFWFRVLDANNDNSLSAQERQTALTLHSLGQNDAIFGALTALYAQGEALRARFDQYDANRDGGLDEAELAALVGQYGQASAAEIQALRATLDANGDRQISLQELIAGNTGSAGMQLRQSATNQLMLAAFGGTGTNSYFGKLVSAQEKSNAILAQIAENTGAVPDALKEPTAPQEAEYTNAVTEFMRQYFYSSGYANTVAQWNGGQLSASSIAGAANYGFSRYSDSRDGLGGTGAEAVTGSDGTVLSLTGVAQRYMNRYQDVYQAWLANPATFSPGGLTAQTLTQAALSHWSSFGRHEGRHLATGGFVSGVGGPTDDLNAAWLSHGEYVVRAAAVQALGVSTLDHVNATGSLPIAVPRPSQAVSVNVSLDPVVQELRAVKKELQDTRRLTAAESAELRRQLAESNKRLARMEDQLARRVA</sequence>
<protein>
    <submittedName>
        <fullName evidence="3">Serine-threonine protein kinase</fullName>
    </submittedName>
</protein>
<dbReference type="Pfam" id="PF13499">
    <property type="entry name" value="EF-hand_7"/>
    <property type="match status" value="1"/>
</dbReference>
<name>H6SIG1_PARPM</name>
<dbReference type="SUPFAM" id="SSF52200">
    <property type="entry name" value="Toll/Interleukin receptor TIR domain"/>
    <property type="match status" value="1"/>
</dbReference>
<dbReference type="SUPFAM" id="SSF47473">
    <property type="entry name" value="EF-hand"/>
    <property type="match status" value="1"/>
</dbReference>
<evidence type="ECO:0000259" key="2">
    <source>
        <dbReference type="PROSITE" id="PS50222"/>
    </source>
</evidence>
<keyword evidence="3" id="KW-0808">Transferase</keyword>
<evidence type="ECO:0000313" key="4">
    <source>
        <dbReference type="Proteomes" id="UP000033220"/>
    </source>
</evidence>
<dbReference type="PROSITE" id="PS00018">
    <property type="entry name" value="EF_HAND_1"/>
    <property type="match status" value="1"/>
</dbReference>
<reference evidence="3 4" key="1">
    <citation type="submission" date="2012-02" db="EMBL/GenBank/DDBJ databases">
        <title>Shotgun genome sequence of Phaeospirillum photometricum DSM 122.</title>
        <authorList>
            <person name="Duquesne K."/>
            <person name="Sturgis J."/>
        </authorList>
    </citation>
    <scope>NUCLEOTIDE SEQUENCE [LARGE SCALE GENOMIC DNA]</scope>
    <source>
        <strain evidence="4">DSM122</strain>
    </source>
</reference>
<keyword evidence="4" id="KW-1185">Reference proteome</keyword>
<keyword evidence="3" id="KW-0418">Kinase</keyword>
<dbReference type="HOGENOM" id="CLU_303182_0_0_5"/>
<keyword evidence="1" id="KW-0175">Coiled coil</keyword>
<dbReference type="InterPro" id="IPR011992">
    <property type="entry name" value="EF-hand-dom_pair"/>
</dbReference>
<dbReference type="InterPro" id="IPR018247">
    <property type="entry name" value="EF_Hand_1_Ca_BS"/>
</dbReference>
<evidence type="ECO:0000313" key="3">
    <source>
        <dbReference type="EMBL" id="CCG06575.1"/>
    </source>
</evidence>
<evidence type="ECO:0000256" key="1">
    <source>
        <dbReference type="SAM" id="Coils"/>
    </source>
</evidence>
<dbReference type="SMART" id="SM00054">
    <property type="entry name" value="EFh"/>
    <property type="match status" value="4"/>
</dbReference>
<feature type="coiled-coil region" evidence="1">
    <location>
        <begin position="936"/>
        <end position="977"/>
    </location>
</feature>
<dbReference type="InterPro" id="IPR002048">
    <property type="entry name" value="EF_hand_dom"/>
</dbReference>
<feature type="domain" description="EF-hand" evidence="2">
    <location>
        <begin position="608"/>
        <end position="643"/>
    </location>
</feature>
<accession>H6SIG1</accession>
<dbReference type="STRING" id="1150469.RSPPHO_03236"/>
<gene>
    <name evidence="3" type="ORF">RSPPHO_03236</name>
</gene>
<dbReference type="Proteomes" id="UP000033220">
    <property type="component" value="Chromosome DSM 122"/>
</dbReference>
<dbReference type="eggNOG" id="COG2911">
    <property type="taxonomic scope" value="Bacteria"/>
</dbReference>
<feature type="non-terminal residue" evidence="3">
    <location>
        <position position="1"/>
    </location>
</feature>
<dbReference type="AlphaFoldDB" id="H6SIG1"/>